<dbReference type="InterPro" id="IPR013087">
    <property type="entry name" value="Znf_C2H2_type"/>
</dbReference>
<keyword evidence="2" id="KW-0479">Metal-binding</keyword>
<dbReference type="OrthoDB" id="6735276at2759"/>
<evidence type="ECO:0000256" key="5">
    <source>
        <dbReference type="ARBA" id="ARBA00022833"/>
    </source>
</evidence>
<dbReference type="PROSITE" id="PS00028">
    <property type="entry name" value="ZINC_FINGER_C2H2_1"/>
    <property type="match status" value="1"/>
</dbReference>
<dbReference type="PANTHER" id="PTHR14196">
    <property type="entry name" value="ODD-SKIPPED - RELATED"/>
    <property type="match status" value="1"/>
</dbReference>
<evidence type="ECO:0000313" key="12">
    <source>
        <dbReference type="EMBL" id="RZC32625.1"/>
    </source>
</evidence>
<gene>
    <name evidence="12" type="ORF">BDFB_000491</name>
</gene>
<evidence type="ECO:0000256" key="9">
    <source>
        <dbReference type="ARBA" id="ARBA00023242"/>
    </source>
</evidence>
<dbReference type="Pfam" id="PF00096">
    <property type="entry name" value="zf-C2H2"/>
    <property type="match status" value="2"/>
</dbReference>
<dbReference type="GO" id="GO:0000977">
    <property type="term" value="F:RNA polymerase II transcription regulatory region sequence-specific DNA binding"/>
    <property type="evidence" value="ECO:0007669"/>
    <property type="project" value="TreeGrafter"/>
</dbReference>
<evidence type="ECO:0000256" key="2">
    <source>
        <dbReference type="ARBA" id="ARBA00022723"/>
    </source>
</evidence>
<keyword evidence="8" id="KW-0804">Transcription</keyword>
<organism evidence="12 13">
    <name type="scientific">Asbolus verrucosus</name>
    <name type="common">Desert ironclad beetle</name>
    <dbReference type="NCBI Taxonomy" id="1661398"/>
    <lineage>
        <taxon>Eukaryota</taxon>
        <taxon>Metazoa</taxon>
        <taxon>Ecdysozoa</taxon>
        <taxon>Arthropoda</taxon>
        <taxon>Hexapoda</taxon>
        <taxon>Insecta</taxon>
        <taxon>Pterygota</taxon>
        <taxon>Neoptera</taxon>
        <taxon>Endopterygota</taxon>
        <taxon>Coleoptera</taxon>
        <taxon>Polyphaga</taxon>
        <taxon>Cucujiformia</taxon>
        <taxon>Tenebrionidae</taxon>
        <taxon>Pimeliinae</taxon>
        <taxon>Asbolus</taxon>
    </lineage>
</organism>
<dbReference type="EMBL" id="QDEB01095811">
    <property type="protein sequence ID" value="RZC32625.1"/>
    <property type="molecule type" value="Genomic_DNA"/>
</dbReference>
<dbReference type="SMART" id="SM00355">
    <property type="entry name" value="ZnF_C2H2"/>
    <property type="match status" value="2"/>
</dbReference>
<comment type="caution">
    <text evidence="12">The sequence shown here is derived from an EMBL/GenBank/DDBJ whole genome shotgun (WGS) entry which is preliminary data.</text>
</comment>
<dbReference type="GO" id="GO:0005634">
    <property type="term" value="C:nucleus"/>
    <property type="evidence" value="ECO:0007669"/>
    <property type="project" value="UniProtKB-SubCell"/>
</dbReference>
<dbReference type="PANTHER" id="PTHR14196:SF0">
    <property type="entry name" value="PROTEIN BOWEL"/>
    <property type="match status" value="1"/>
</dbReference>
<protein>
    <submittedName>
        <fullName evidence="12">Zf-H2C2 2 domain containing protein</fullName>
    </submittedName>
</protein>
<evidence type="ECO:0000256" key="1">
    <source>
        <dbReference type="ARBA" id="ARBA00004123"/>
    </source>
</evidence>
<accession>A0A482VIN3</accession>
<dbReference type="SUPFAM" id="SSF57667">
    <property type="entry name" value="beta-beta-alpha zinc fingers"/>
    <property type="match status" value="1"/>
</dbReference>
<evidence type="ECO:0000256" key="8">
    <source>
        <dbReference type="ARBA" id="ARBA00023163"/>
    </source>
</evidence>
<evidence type="ECO:0000256" key="3">
    <source>
        <dbReference type="ARBA" id="ARBA00022737"/>
    </source>
</evidence>
<dbReference type="Proteomes" id="UP000292052">
    <property type="component" value="Unassembled WGS sequence"/>
</dbReference>
<dbReference type="InterPro" id="IPR050717">
    <property type="entry name" value="C2H2-ZF_Transcription_Reg"/>
</dbReference>
<dbReference type="STRING" id="1661398.A0A482VIN3"/>
<dbReference type="Gene3D" id="3.30.160.60">
    <property type="entry name" value="Classic Zinc Finger"/>
    <property type="match status" value="2"/>
</dbReference>
<dbReference type="FunFam" id="3.30.160.60:FF:002716">
    <property type="entry name" value="Zinc finger protein 212"/>
    <property type="match status" value="1"/>
</dbReference>
<evidence type="ECO:0000256" key="10">
    <source>
        <dbReference type="PROSITE-ProRule" id="PRU00042"/>
    </source>
</evidence>
<keyword evidence="4 10" id="KW-0863">Zinc-finger</keyword>
<sequence length="66" mass="7747">MLLVAHRRIHTKEKPFSCTVCKRSFTQKGTLNIHMRYHTGERPYKCEICNKGFVSGTLLKNHKCRL</sequence>
<reference evidence="12 13" key="1">
    <citation type="submission" date="2017-03" db="EMBL/GenBank/DDBJ databases">
        <title>Genome of the blue death feigning beetle - Asbolus verrucosus.</title>
        <authorList>
            <person name="Rider S.D."/>
        </authorList>
    </citation>
    <scope>NUCLEOTIDE SEQUENCE [LARGE SCALE GENOMIC DNA]</scope>
    <source>
        <strain evidence="12">Butters</strain>
        <tissue evidence="12">Head and leg muscle</tissue>
    </source>
</reference>
<proteinExistence type="predicted"/>
<evidence type="ECO:0000313" key="13">
    <source>
        <dbReference type="Proteomes" id="UP000292052"/>
    </source>
</evidence>
<evidence type="ECO:0000256" key="7">
    <source>
        <dbReference type="ARBA" id="ARBA00023125"/>
    </source>
</evidence>
<dbReference type="InterPro" id="IPR036236">
    <property type="entry name" value="Znf_C2H2_sf"/>
</dbReference>
<keyword evidence="3" id="KW-0677">Repeat</keyword>
<evidence type="ECO:0000256" key="4">
    <source>
        <dbReference type="ARBA" id="ARBA00022771"/>
    </source>
</evidence>
<dbReference type="AlphaFoldDB" id="A0A482VIN3"/>
<keyword evidence="9" id="KW-0539">Nucleus</keyword>
<evidence type="ECO:0000256" key="6">
    <source>
        <dbReference type="ARBA" id="ARBA00023015"/>
    </source>
</evidence>
<evidence type="ECO:0000259" key="11">
    <source>
        <dbReference type="PROSITE" id="PS50157"/>
    </source>
</evidence>
<keyword evidence="5" id="KW-0862">Zinc</keyword>
<keyword evidence="7" id="KW-0238">DNA-binding</keyword>
<feature type="domain" description="C2H2-type" evidence="11">
    <location>
        <begin position="16"/>
        <end position="43"/>
    </location>
</feature>
<dbReference type="PROSITE" id="PS50157">
    <property type="entry name" value="ZINC_FINGER_C2H2_2"/>
    <property type="match status" value="2"/>
</dbReference>
<name>A0A482VIN3_ASBVE</name>
<dbReference type="GO" id="GO:0000981">
    <property type="term" value="F:DNA-binding transcription factor activity, RNA polymerase II-specific"/>
    <property type="evidence" value="ECO:0007669"/>
    <property type="project" value="TreeGrafter"/>
</dbReference>
<keyword evidence="6" id="KW-0805">Transcription regulation</keyword>
<feature type="domain" description="C2H2-type" evidence="11">
    <location>
        <begin position="44"/>
        <end position="66"/>
    </location>
</feature>
<keyword evidence="13" id="KW-1185">Reference proteome</keyword>
<comment type="subcellular location">
    <subcellularLocation>
        <location evidence="1">Nucleus</location>
    </subcellularLocation>
</comment>
<dbReference type="GO" id="GO:0008270">
    <property type="term" value="F:zinc ion binding"/>
    <property type="evidence" value="ECO:0007669"/>
    <property type="project" value="UniProtKB-KW"/>
</dbReference>
<dbReference type="FunFam" id="3.30.160.60:FF:002349">
    <property type="entry name" value="Zinc finger and BTB domain-containing 40"/>
    <property type="match status" value="1"/>
</dbReference>